<dbReference type="HOGENOM" id="CLU_997422_0_0_1"/>
<organism evidence="1 2">
    <name type="scientific">Aureobasidium melanogenum (strain CBS 110374)</name>
    <name type="common">Aureobasidium pullulans var. melanogenum</name>
    <dbReference type="NCBI Taxonomy" id="1043003"/>
    <lineage>
        <taxon>Eukaryota</taxon>
        <taxon>Fungi</taxon>
        <taxon>Dikarya</taxon>
        <taxon>Ascomycota</taxon>
        <taxon>Pezizomycotina</taxon>
        <taxon>Dothideomycetes</taxon>
        <taxon>Dothideomycetidae</taxon>
        <taxon>Dothideales</taxon>
        <taxon>Saccotheciaceae</taxon>
        <taxon>Aureobasidium</taxon>
    </lineage>
</organism>
<evidence type="ECO:0000313" key="2">
    <source>
        <dbReference type="Proteomes" id="UP000030672"/>
    </source>
</evidence>
<keyword evidence="2" id="KW-1185">Reference proteome</keyword>
<gene>
    <name evidence="1" type="ORF">M437DRAFT_69829</name>
</gene>
<evidence type="ECO:0008006" key="3">
    <source>
        <dbReference type="Google" id="ProtNLM"/>
    </source>
</evidence>
<dbReference type="Proteomes" id="UP000030672">
    <property type="component" value="Unassembled WGS sequence"/>
</dbReference>
<dbReference type="EMBL" id="KL584853">
    <property type="protein sequence ID" value="KEQ58683.1"/>
    <property type="molecule type" value="Genomic_DNA"/>
</dbReference>
<evidence type="ECO:0000313" key="1">
    <source>
        <dbReference type="EMBL" id="KEQ58683.1"/>
    </source>
</evidence>
<accession>A0A074VE89</accession>
<dbReference type="GeneID" id="63918730"/>
<sequence length="279" mass="31337">MIKCRHKADQRFSGYAALVRHAKCQAFTSKHFEPDFGAMDPDSQPPDHFHASLVSPVLCASPRPLVEDDATSRWDDGILLLCELWGVSWLHFMAQNCPVLTSITLGSGLWIDTLNFHHFVKNAQHLTSVSLGSANEHLLVNALAPCLKSVKVTIDADWEEYAIVLRQLSKMHALEHLELTIWDVLLTGSVMLKFRALTRLESFKVYTKGSYALTRCSTTAGELAGMIQAMPSLGRFEILIDCEFMESQRELFCRQQYLNYLHELAEDDHANAVAVSVTT</sequence>
<name>A0A074VE89_AURM1</name>
<proteinExistence type="predicted"/>
<dbReference type="Gene3D" id="3.80.10.10">
    <property type="entry name" value="Ribonuclease Inhibitor"/>
    <property type="match status" value="1"/>
</dbReference>
<dbReference type="InterPro" id="IPR032675">
    <property type="entry name" value="LRR_dom_sf"/>
</dbReference>
<reference evidence="1 2" key="1">
    <citation type="journal article" date="2014" name="BMC Genomics">
        <title>Genome sequencing of four Aureobasidium pullulans varieties: biotechnological potential, stress tolerance, and description of new species.</title>
        <authorList>
            <person name="Gostin Ar C."/>
            <person name="Ohm R.A."/>
            <person name="Kogej T."/>
            <person name="Sonjak S."/>
            <person name="Turk M."/>
            <person name="Zajc J."/>
            <person name="Zalar P."/>
            <person name="Grube M."/>
            <person name="Sun H."/>
            <person name="Han J."/>
            <person name="Sharma A."/>
            <person name="Chiniquy J."/>
            <person name="Ngan C.Y."/>
            <person name="Lipzen A."/>
            <person name="Barry K."/>
            <person name="Grigoriev I.V."/>
            <person name="Gunde-Cimerman N."/>
        </authorList>
    </citation>
    <scope>NUCLEOTIDE SEQUENCE [LARGE SCALE GENOMIC DNA]</scope>
    <source>
        <strain evidence="1 2">CBS 110374</strain>
    </source>
</reference>
<dbReference type="AlphaFoldDB" id="A0A074VE89"/>
<dbReference type="RefSeq" id="XP_040875706.1">
    <property type="nucleotide sequence ID" value="XM_041025357.1"/>
</dbReference>
<protein>
    <recommendedName>
        <fullName evidence="3">F-box domain-containing protein</fullName>
    </recommendedName>
</protein>